<evidence type="ECO:0000256" key="1">
    <source>
        <dbReference type="SAM" id="MobiDB-lite"/>
    </source>
</evidence>
<feature type="region of interest" description="Disordered" evidence="1">
    <location>
        <begin position="457"/>
        <end position="489"/>
    </location>
</feature>
<evidence type="ECO:0000313" key="2">
    <source>
        <dbReference type="EMBL" id="KEQ19741.1"/>
    </source>
</evidence>
<gene>
    <name evidence="2" type="ORF">GZ78_07685</name>
</gene>
<dbReference type="Proteomes" id="UP000028073">
    <property type="component" value="Unassembled WGS sequence"/>
</dbReference>
<feature type="compositionally biased region" description="Polar residues" evidence="1">
    <location>
        <begin position="92"/>
        <end position="105"/>
    </location>
</feature>
<keyword evidence="3" id="KW-1185">Reference proteome</keyword>
<dbReference type="RefSeq" id="WP_152558588.1">
    <property type="nucleotide sequence ID" value="NZ_JOKH01000001.1"/>
</dbReference>
<accession>A0A081NMR8</accession>
<dbReference type="EMBL" id="JOKH01000001">
    <property type="protein sequence ID" value="KEQ19741.1"/>
    <property type="molecule type" value="Genomic_DNA"/>
</dbReference>
<name>A0A081NMR8_9GAMM</name>
<proteinExistence type="predicted"/>
<feature type="region of interest" description="Disordered" evidence="1">
    <location>
        <begin position="1"/>
        <end position="20"/>
    </location>
</feature>
<sequence length="489" mass="55032">MNSLPPSGATAMSHSTPNTQPIYQGEAHNYIFPLVNDFAIGVLLRHKLGPEDKKSLEDYFISLPTGQNELTHPKLTNNLLSCQVFQRRKPTTNDSLQASEATALSQPEKQPKKKKDKSATGKQAKRFSTKPDSPAKLKLEDKLKLVSENPKWDITPSDKPLYSPEFSMSLLNEYAQKLIQQNKFDQKQLTLINNYLSALELLFKGQIPETIPDFRELMSALDISQEFDRSPGIFCYKGPHEHSKFAELVWRLIPGALQVSELFSLEFATHLNQCLQAMAPNAVELGAGRGLLSASLKQAGHKKLTTTDLTAPQNPWPDTDITQKAANRVIKDRKKKHMSHIYLSAQATVYMLCNMIESGQKCFLIQTGNPCDDFLTPFQHKLKSIDLNIPGYSPLSSEFKVRLLAINISTKDFLTMSKRIPEQYKTFAPSPRDLPSQESSDEEWFDAIDQIQERNQVEANSDNEYETAESSNDSNSDSTPPPKSKFTHK</sequence>
<dbReference type="AlphaFoldDB" id="A0A081NMR8"/>
<organism evidence="2 3">
    <name type="scientific">Endozoicomonas numazuensis</name>
    <dbReference type="NCBI Taxonomy" id="1137799"/>
    <lineage>
        <taxon>Bacteria</taxon>
        <taxon>Pseudomonadati</taxon>
        <taxon>Pseudomonadota</taxon>
        <taxon>Gammaproteobacteria</taxon>
        <taxon>Oceanospirillales</taxon>
        <taxon>Endozoicomonadaceae</taxon>
        <taxon>Endozoicomonas</taxon>
    </lineage>
</organism>
<comment type="caution">
    <text evidence="2">The sequence shown here is derived from an EMBL/GenBank/DDBJ whole genome shotgun (WGS) entry which is preliminary data.</text>
</comment>
<reference evidence="2 3" key="1">
    <citation type="submission" date="2014-06" db="EMBL/GenBank/DDBJ databases">
        <title>Whole Genome Sequences of Three Symbiotic Endozoicomonas Bacteria.</title>
        <authorList>
            <person name="Neave M.J."/>
            <person name="Apprill A."/>
            <person name="Voolstra C.R."/>
        </authorList>
    </citation>
    <scope>NUCLEOTIDE SEQUENCE [LARGE SCALE GENOMIC DNA]</scope>
    <source>
        <strain evidence="2 3">DSM 25634</strain>
    </source>
</reference>
<evidence type="ECO:0000313" key="3">
    <source>
        <dbReference type="Proteomes" id="UP000028073"/>
    </source>
</evidence>
<protein>
    <submittedName>
        <fullName evidence="2">Uncharacterized protein</fullName>
    </submittedName>
</protein>
<feature type="region of interest" description="Disordered" evidence="1">
    <location>
        <begin position="91"/>
        <end position="140"/>
    </location>
</feature>